<dbReference type="CDD" id="cd08977">
    <property type="entry name" value="SusD"/>
    <property type="match status" value="1"/>
</dbReference>
<keyword evidence="3 6" id="KW-0732">Signal</keyword>
<dbReference type="RefSeq" id="WP_210511618.1">
    <property type="nucleotide sequence ID" value="NZ_JAFIDN010000005.1"/>
</dbReference>
<organism evidence="9 10">
    <name type="scientific">Natronogracilivirga saccharolytica</name>
    <dbReference type="NCBI Taxonomy" id="2812953"/>
    <lineage>
        <taxon>Bacteria</taxon>
        <taxon>Pseudomonadati</taxon>
        <taxon>Balneolota</taxon>
        <taxon>Balneolia</taxon>
        <taxon>Balneolales</taxon>
        <taxon>Cyclonatronaceae</taxon>
        <taxon>Natronogracilivirga</taxon>
    </lineage>
</organism>
<evidence type="ECO:0000259" key="8">
    <source>
        <dbReference type="Pfam" id="PF14322"/>
    </source>
</evidence>
<evidence type="ECO:0000256" key="5">
    <source>
        <dbReference type="ARBA" id="ARBA00023237"/>
    </source>
</evidence>
<dbReference type="InterPro" id="IPR012944">
    <property type="entry name" value="SusD_RagB_dom"/>
</dbReference>
<feature type="signal peptide" evidence="6">
    <location>
        <begin position="1"/>
        <end position="21"/>
    </location>
</feature>
<feature type="domain" description="RagB/SusD" evidence="7">
    <location>
        <begin position="331"/>
        <end position="485"/>
    </location>
</feature>
<feature type="domain" description="SusD-like N-terminal" evidence="8">
    <location>
        <begin position="55"/>
        <end position="236"/>
    </location>
</feature>
<evidence type="ECO:0000256" key="6">
    <source>
        <dbReference type="SAM" id="SignalP"/>
    </source>
</evidence>
<keyword evidence="5" id="KW-0998">Cell outer membrane</keyword>
<evidence type="ECO:0000256" key="1">
    <source>
        <dbReference type="ARBA" id="ARBA00004442"/>
    </source>
</evidence>
<dbReference type="Gene3D" id="1.25.40.390">
    <property type="match status" value="1"/>
</dbReference>
<accession>A0A8J7RTH7</accession>
<dbReference type="Pfam" id="PF14322">
    <property type="entry name" value="SusD-like_3"/>
    <property type="match status" value="1"/>
</dbReference>
<comment type="similarity">
    <text evidence="2">Belongs to the SusD family.</text>
</comment>
<evidence type="ECO:0000313" key="10">
    <source>
        <dbReference type="Proteomes" id="UP000673975"/>
    </source>
</evidence>
<name>A0A8J7RTH7_9BACT</name>
<protein>
    <submittedName>
        <fullName evidence="9">RagB/SusD family nutrient uptake outer membrane protein</fullName>
    </submittedName>
</protein>
<dbReference type="EMBL" id="JAFIDN010000005">
    <property type="protein sequence ID" value="MBP3192687.1"/>
    <property type="molecule type" value="Genomic_DNA"/>
</dbReference>
<dbReference type="Proteomes" id="UP000673975">
    <property type="component" value="Unassembled WGS sequence"/>
</dbReference>
<evidence type="ECO:0000259" key="7">
    <source>
        <dbReference type="Pfam" id="PF07980"/>
    </source>
</evidence>
<reference evidence="9" key="1">
    <citation type="submission" date="2021-02" db="EMBL/GenBank/DDBJ databases">
        <title>Natronogracilivirga saccharolytica gen. nov. sp. nov. a new anaerobic, haloalkiliphilic carbohydrate-fermenting bacterium from soda lake and proposing of Cyclonatronumiaceae fam. nov. in the phylum Balneolaeota.</title>
        <authorList>
            <person name="Zhilina T.N."/>
            <person name="Sorokin D.Y."/>
            <person name="Zavarzina D.G."/>
            <person name="Toshchakov S.V."/>
            <person name="Kublanov I.V."/>
        </authorList>
    </citation>
    <scope>NUCLEOTIDE SEQUENCE</scope>
    <source>
        <strain evidence="9">Z-1702</strain>
    </source>
</reference>
<keyword evidence="4" id="KW-0472">Membrane</keyword>
<gene>
    <name evidence="9" type="ORF">NATSA_08425</name>
</gene>
<proteinExistence type="inferred from homology"/>
<dbReference type="PROSITE" id="PS51257">
    <property type="entry name" value="PROKAR_LIPOPROTEIN"/>
    <property type="match status" value="1"/>
</dbReference>
<evidence type="ECO:0000256" key="3">
    <source>
        <dbReference type="ARBA" id="ARBA00022729"/>
    </source>
</evidence>
<dbReference type="AlphaFoldDB" id="A0A8J7RTH7"/>
<dbReference type="InterPro" id="IPR033985">
    <property type="entry name" value="SusD-like_N"/>
</dbReference>
<sequence>MKNVIATILAFLLCVPLVTSCDDFLTREPLSNFSNEDLGVDETDIDERSYSAGEIESLLGGAYNDFKSEYFQLDYYLIGDAQSDNAHAGADNPAMFEMEEWRVSATNEVVERDWGYLYGMISKTNTVIEHIDKVSGLTDNQRDRILGEASFIRAWAYFDVARLWENIPIITRDVSGIHAGNIEEVYEVMYPSPSTPEEAYELILSDLETALPRVSSTAPDKGYATTGAVQGLTARVHAELGNWSEVVTAAGQVMNGNYSLLPDYDALWDGSAENSNEAIFEVNYYGSDTGGNWGVFMFQGTDWKKFNTPTWDLVQAFEVEGDDIRLNSSVRFRDVSGLWTDRHWDVSNYPFVNKYRNTTGSQNFILMRLADIMLLKAEAYARMDQVGPAMDLVNEVRARVDLPQVSASGSEEALDLVLHERRLELAFEGHRYFDLKRSGRALEIMSNLRGADGSLLDYDVAEFKLVWPIPQTELDRNPQLEQNVGF</sequence>
<feature type="chain" id="PRO_5035196425" evidence="6">
    <location>
        <begin position="22"/>
        <end position="486"/>
    </location>
</feature>
<dbReference type="GO" id="GO:0009279">
    <property type="term" value="C:cell outer membrane"/>
    <property type="evidence" value="ECO:0007669"/>
    <property type="project" value="UniProtKB-SubCell"/>
</dbReference>
<evidence type="ECO:0000256" key="2">
    <source>
        <dbReference type="ARBA" id="ARBA00006275"/>
    </source>
</evidence>
<evidence type="ECO:0000313" key="9">
    <source>
        <dbReference type="EMBL" id="MBP3192687.1"/>
    </source>
</evidence>
<dbReference type="Pfam" id="PF07980">
    <property type="entry name" value="SusD_RagB"/>
    <property type="match status" value="1"/>
</dbReference>
<dbReference type="InterPro" id="IPR011990">
    <property type="entry name" value="TPR-like_helical_dom_sf"/>
</dbReference>
<comment type="caution">
    <text evidence="9">The sequence shown here is derived from an EMBL/GenBank/DDBJ whole genome shotgun (WGS) entry which is preliminary data.</text>
</comment>
<keyword evidence="10" id="KW-1185">Reference proteome</keyword>
<evidence type="ECO:0000256" key="4">
    <source>
        <dbReference type="ARBA" id="ARBA00023136"/>
    </source>
</evidence>
<dbReference type="SUPFAM" id="SSF48452">
    <property type="entry name" value="TPR-like"/>
    <property type="match status" value="1"/>
</dbReference>
<comment type="subcellular location">
    <subcellularLocation>
        <location evidence="1">Cell outer membrane</location>
    </subcellularLocation>
</comment>